<evidence type="ECO:0000313" key="4">
    <source>
        <dbReference type="RefSeq" id="XP_027337096.1"/>
    </source>
</evidence>
<feature type="compositionally biased region" description="Polar residues" evidence="1">
    <location>
        <begin position="183"/>
        <end position="192"/>
    </location>
</feature>
<dbReference type="PANTHER" id="PTHR38937:SF2">
    <property type="entry name" value="MEMBRANE PROTEIN OF ER BODY-LIKE PROTEIN ISOFORM X1"/>
    <property type="match status" value="1"/>
</dbReference>
<feature type="compositionally biased region" description="Polar residues" evidence="1">
    <location>
        <begin position="41"/>
        <end position="51"/>
    </location>
</feature>
<feature type="transmembrane region" description="Helical" evidence="2">
    <location>
        <begin position="329"/>
        <end position="350"/>
    </location>
</feature>
<protein>
    <submittedName>
        <fullName evidence="4">Membrane protein of ER body 2-like</fullName>
    </submittedName>
</protein>
<dbReference type="AlphaFoldDB" id="A0A8B8K0D0"/>
<reference evidence="3" key="1">
    <citation type="journal article" date="2019" name="Toxins">
        <title>Detection of Abrin-Like and Prepropulchellin-Like Toxin Genes and Transcripts Using Whole Genome Sequencing and Full-Length Transcript Sequencing of Abrus precatorius.</title>
        <authorList>
            <person name="Hovde B.T."/>
            <person name="Daligault H.E."/>
            <person name="Hanschen E.R."/>
            <person name="Kunde Y.A."/>
            <person name="Johnson M.B."/>
            <person name="Starkenburg S.R."/>
            <person name="Johnson S.L."/>
        </authorList>
    </citation>
    <scope>NUCLEOTIDE SEQUENCE [LARGE SCALE GENOMIC DNA]</scope>
</reference>
<dbReference type="RefSeq" id="XP_027337096.1">
    <property type="nucleotide sequence ID" value="XM_027481295.1"/>
</dbReference>
<sequence>MAAKMPLLETDEKKEVHKSGMRGMLSTHGDHMKVDAASYSETFTTGGNDGNDQQHVEKEEKSDPRLYFNPSNSLINVRDGASIGIAMSPAEEVREIYLKKMFIMPPKHEFYCPHCDVCIDKVFFCTTRERPVTGNPDTEPNSDIEGPVRCSACFSLLIQKGTQFLTGLVSPRVPESGPDHRSITMTDSSSPTVTPPIIVTEGSSKGWEILKSMVYGGLAELLASLSVVTSAASADATTLSIVALGIANLIGGLSVLGHNLKDLKASQPREEANGETIAQVDKYYELLGKRENFLLHGFVAILSFLIFGLVPPIVYGFSFRGSDDKDLKLAAVAGASLIGITLLGIAKAYIQRPNTYVTYIKTVSFYVTCGILASLLTYVAGALMKRLIEQLGWFQPASNLALSIPQMDTDKPAGWGSY</sequence>
<feature type="region of interest" description="Disordered" evidence="1">
    <location>
        <begin position="175"/>
        <end position="197"/>
    </location>
</feature>
<keyword evidence="2" id="KW-1133">Transmembrane helix</keyword>
<gene>
    <name evidence="4" type="primary">LOC113850746</name>
</gene>
<feature type="compositionally biased region" description="Basic and acidic residues" evidence="1">
    <location>
        <begin position="52"/>
        <end position="64"/>
    </location>
</feature>
<evidence type="ECO:0000256" key="1">
    <source>
        <dbReference type="SAM" id="MobiDB-lite"/>
    </source>
</evidence>
<dbReference type="Proteomes" id="UP000694853">
    <property type="component" value="Unplaced"/>
</dbReference>
<name>A0A8B8K0D0_ABRPR</name>
<keyword evidence="2" id="KW-0812">Transmembrane</keyword>
<dbReference type="GeneID" id="113850746"/>
<keyword evidence="3" id="KW-1185">Reference proteome</keyword>
<keyword evidence="2" id="KW-0472">Membrane</keyword>
<dbReference type="OrthoDB" id="1924921at2759"/>
<organism evidence="3 4">
    <name type="scientific">Abrus precatorius</name>
    <name type="common">Indian licorice</name>
    <name type="synonym">Glycine abrus</name>
    <dbReference type="NCBI Taxonomy" id="3816"/>
    <lineage>
        <taxon>Eukaryota</taxon>
        <taxon>Viridiplantae</taxon>
        <taxon>Streptophyta</taxon>
        <taxon>Embryophyta</taxon>
        <taxon>Tracheophyta</taxon>
        <taxon>Spermatophyta</taxon>
        <taxon>Magnoliopsida</taxon>
        <taxon>eudicotyledons</taxon>
        <taxon>Gunneridae</taxon>
        <taxon>Pentapetalae</taxon>
        <taxon>rosids</taxon>
        <taxon>fabids</taxon>
        <taxon>Fabales</taxon>
        <taxon>Fabaceae</taxon>
        <taxon>Papilionoideae</taxon>
        <taxon>50 kb inversion clade</taxon>
        <taxon>NPAAA clade</taxon>
        <taxon>indigoferoid/millettioid clade</taxon>
        <taxon>Abreae</taxon>
        <taxon>Abrus</taxon>
    </lineage>
</organism>
<feature type="region of interest" description="Disordered" evidence="1">
    <location>
        <begin position="41"/>
        <end position="67"/>
    </location>
</feature>
<accession>A0A8B8K0D0</accession>
<proteinExistence type="predicted"/>
<evidence type="ECO:0000313" key="3">
    <source>
        <dbReference type="Proteomes" id="UP000694853"/>
    </source>
</evidence>
<dbReference type="PANTHER" id="PTHR38937">
    <property type="entry name" value="MEMBRANE PROTEIN OF ER BODY-LIKE PROTEIN"/>
    <property type="match status" value="1"/>
</dbReference>
<feature type="transmembrane region" description="Helical" evidence="2">
    <location>
        <begin position="239"/>
        <end position="260"/>
    </location>
</feature>
<dbReference type="InterPro" id="IPR052843">
    <property type="entry name" value="ER_body_metal_sequester"/>
</dbReference>
<dbReference type="CDD" id="cd01059">
    <property type="entry name" value="CCC1_like"/>
    <property type="match status" value="1"/>
</dbReference>
<feature type="transmembrane region" description="Helical" evidence="2">
    <location>
        <begin position="293"/>
        <end position="317"/>
    </location>
</feature>
<dbReference type="KEGG" id="aprc:113850746"/>
<reference evidence="4" key="2">
    <citation type="submission" date="2025-08" db="UniProtKB">
        <authorList>
            <consortium name="RefSeq"/>
        </authorList>
    </citation>
    <scope>IDENTIFICATION</scope>
    <source>
        <tissue evidence="4">Young leaves</tissue>
    </source>
</reference>
<feature type="transmembrane region" description="Helical" evidence="2">
    <location>
        <begin position="362"/>
        <end position="384"/>
    </location>
</feature>
<evidence type="ECO:0000256" key="2">
    <source>
        <dbReference type="SAM" id="Phobius"/>
    </source>
</evidence>